<keyword evidence="5" id="KW-1185">Reference proteome</keyword>
<proteinExistence type="inferred from homology"/>
<dbReference type="EMBL" id="VXIV02002203">
    <property type="protein sequence ID" value="KAF6026816.1"/>
    <property type="molecule type" value="Genomic_DNA"/>
</dbReference>
<dbReference type="InterPro" id="IPR004000">
    <property type="entry name" value="Actin"/>
</dbReference>
<feature type="compositionally biased region" description="Polar residues" evidence="3">
    <location>
        <begin position="473"/>
        <end position="487"/>
    </location>
</feature>
<reference evidence="4" key="1">
    <citation type="submission" date="2020-06" db="EMBL/GenBank/DDBJ databases">
        <title>Draft genome of Bugula neritina, a colonial animal packing powerful symbionts and potential medicines.</title>
        <authorList>
            <person name="Rayko M."/>
        </authorList>
    </citation>
    <scope>NUCLEOTIDE SEQUENCE [LARGE SCALE GENOMIC DNA]</scope>
    <source>
        <strain evidence="4">Kwan_BN1</strain>
    </source>
</reference>
<dbReference type="Pfam" id="PF00022">
    <property type="entry name" value="Actin"/>
    <property type="match status" value="2"/>
</dbReference>
<evidence type="ECO:0000256" key="2">
    <source>
        <dbReference type="RuleBase" id="RU000487"/>
    </source>
</evidence>
<evidence type="ECO:0000313" key="4">
    <source>
        <dbReference type="EMBL" id="KAF6026816.1"/>
    </source>
</evidence>
<protein>
    <submittedName>
        <fullName evidence="4">ACTR8</fullName>
    </submittedName>
</protein>
<gene>
    <name evidence="4" type="ORF">EB796_014880</name>
</gene>
<feature type="region of interest" description="Disordered" evidence="3">
    <location>
        <begin position="440"/>
        <end position="492"/>
    </location>
</feature>
<name>A0A7J7JN12_BUGNE</name>
<evidence type="ECO:0000256" key="3">
    <source>
        <dbReference type="SAM" id="MobiDB-lite"/>
    </source>
</evidence>
<comment type="function">
    <text evidence="1">Actins are highly conserved proteins that are involved in various types of cell motility and are ubiquitously expressed in all eukaryotic cells.</text>
</comment>
<dbReference type="Gene3D" id="3.30.420.40">
    <property type="match status" value="2"/>
</dbReference>
<sequence length="614" mass="68773">MELELESETPQLATEESTAAETDQDKSEFSGSGENGLKHGDSTIVIHPGSLHLRIGLACDSMPKTIPHCIAWRSRNSSDSNIVPWISRPETEHGEAIRMVITSGMIAQRQLGDLHKTNGKFRQATSADQLASLNDIIDGDESDVKSQLQWTDVDTDQPEYVIGEDALYLDPESGYHIIWPISYGELNVSAQPGHTVANISQSLETLWSSAIEKFLDIPKAEFKDYTCILLIPDIFNRSYIRAIMQIILERLNFSAAFLIQESVCAGFGVGLSSVCVVDVGDHKTSITCVEDGISLEPSRITLRYGGRDITRTFSWLLDHISFPYIDCQLDTNVLDTLLLQELKHSYCHMDTDSVGTEEIHFQVRPPASNIVRYSMHVGDERIVPTLAVFWPDMFGLQGDKLLLNGAYRDNDHTDVLDADYIHQTRSKQEESARLAALKKKELANQPEDSMLDESSQRDLDDDMDAGDDPVPPTSSSKNSDGQSNNKKTTLEEKLPSDKLMALDLAIIWSIEQCDNDELKKKMYGNILLVGGGLLFEGVESLLQYRVWLNLPPQYQSTASVNVLTRSKDVDPQYVCWKGGSILSVLDTIGEQWISREEWITHQSRIVREKALFSW</sequence>
<dbReference type="AlphaFoldDB" id="A0A7J7JN12"/>
<feature type="region of interest" description="Disordered" evidence="3">
    <location>
        <begin position="1"/>
        <end position="41"/>
    </location>
</feature>
<feature type="compositionally biased region" description="Polar residues" evidence="3">
    <location>
        <begin position="8"/>
        <end position="21"/>
    </location>
</feature>
<comment type="caution">
    <text evidence="4">The sequence shown here is derived from an EMBL/GenBank/DDBJ whole genome shotgun (WGS) entry which is preliminary data.</text>
</comment>
<dbReference type="InterPro" id="IPR043129">
    <property type="entry name" value="ATPase_NBD"/>
</dbReference>
<dbReference type="CDD" id="cd10206">
    <property type="entry name" value="ASKHA_NBD_Arp8-like"/>
    <property type="match status" value="1"/>
</dbReference>
<comment type="similarity">
    <text evidence="2">Belongs to the actin family.</text>
</comment>
<dbReference type="SUPFAM" id="SSF53067">
    <property type="entry name" value="Actin-like ATPase domain"/>
    <property type="match status" value="2"/>
</dbReference>
<dbReference type="Proteomes" id="UP000593567">
    <property type="component" value="Unassembled WGS sequence"/>
</dbReference>
<evidence type="ECO:0000313" key="5">
    <source>
        <dbReference type="Proteomes" id="UP000593567"/>
    </source>
</evidence>
<dbReference type="SMART" id="SM00268">
    <property type="entry name" value="ACTIN"/>
    <property type="match status" value="1"/>
</dbReference>
<evidence type="ECO:0000256" key="1">
    <source>
        <dbReference type="ARBA" id="ARBA00003520"/>
    </source>
</evidence>
<dbReference type="OrthoDB" id="5572108at2759"/>
<dbReference type="Gene3D" id="3.90.640.10">
    <property type="entry name" value="Actin, Chain A, domain 4"/>
    <property type="match status" value="1"/>
</dbReference>
<accession>A0A7J7JN12</accession>
<organism evidence="4 5">
    <name type="scientific">Bugula neritina</name>
    <name type="common">Brown bryozoan</name>
    <name type="synonym">Sertularia neritina</name>
    <dbReference type="NCBI Taxonomy" id="10212"/>
    <lineage>
        <taxon>Eukaryota</taxon>
        <taxon>Metazoa</taxon>
        <taxon>Spiralia</taxon>
        <taxon>Lophotrochozoa</taxon>
        <taxon>Bryozoa</taxon>
        <taxon>Gymnolaemata</taxon>
        <taxon>Cheilostomatida</taxon>
        <taxon>Flustrina</taxon>
        <taxon>Buguloidea</taxon>
        <taxon>Bugulidae</taxon>
        <taxon>Bugula</taxon>
    </lineage>
</organism>
<dbReference type="PANTHER" id="PTHR11937">
    <property type="entry name" value="ACTIN"/>
    <property type="match status" value="1"/>
</dbReference>